<evidence type="ECO:0000313" key="8">
    <source>
        <dbReference type="EMBL" id="KAG9510174.1"/>
    </source>
</evidence>
<dbReference type="Gene3D" id="2.170.150.10">
    <property type="entry name" value="Metal Binding Protein, Guanine Nucleotide Exchange Factor, Chain A"/>
    <property type="match status" value="1"/>
</dbReference>
<evidence type="ECO:0000256" key="6">
    <source>
        <dbReference type="SAM" id="MobiDB-lite"/>
    </source>
</evidence>
<dbReference type="InterPro" id="IPR001715">
    <property type="entry name" value="CH_dom"/>
</dbReference>
<feature type="region of interest" description="Disordered" evidence="6">
    <location>
        <begin position="280"/>
        <end position="300"/>
    </location>
</feature>
<feature type="compositionally biased region" description="Low complexity" evidence="6">
    <location>
        <begin position="291"/>
        <end position="300"/>
    </location>
</feature>
<evidence type="ECO:0000256" key="2">
    <source>
        <dbReference type="ARBA" id="ARBA00022448"/>
    </source>
</evidence>
<evidence type="ECO:0000256" key="1">
    <source>
        <dbReference type="ARBA" id="ARBA00009631"/>
    </source>
</evidence>
<dbReference type="InterPro" id="IPR050606">
    <property type="entry name" value="Calponin-like"/>
</dbReference>
<keyword evidence="3" id="KW-0344">Guanine-nucleotide releasing factor</keyword>
<comment type="caution">
    <text evidence="8">The sequence shown here is derived from an EMBL/GenBank/DDBJ whole genome shotgun (WGS) entry which is preliminary data.</text>
</comment>
<evidence type="ECO:0000256" key="4">
    <source>
        <dbReference type="ARBA" id="ARBA00022927"/>
    </source>
</evidence>
<dbReference type="SUPFAM" id="SSF47576">
    <property type="entry name" value="Calponin-homology domain, CH-domain"/>
    <property type="match status" value="1"/>
</dbReference>
<dbReference type="Proteomes" id="UP000825002">
    <property type="component" value="Unassembled WGS sequence"/>
</dbReference>
<feature type="compositionally biased region" description="Basic and acidic residues" evidence="6">
    <location>
        <begin position="280"/>
        <end position="289"/>
    </location>
</feature>
<dbReference type="Gene3D" id="1.10.418.10">
    <property type="entry name" value="Calponin-like domain"/>
    <property type="match status" value="1"/>
</dbReference>
<reference evidence="8 9" key="1">
    <citation type="submission" date="2020-10" db="EMBL/GenBank/DDBJ databases">
        <authorList>
            <person name="Klimov P.B."/>
            <person name="Dyachkov S.M."/>
            <person name="Chetverikov P.E."/>
        </authorList>
    </citation>
    <scope>NUCLEOTIDE SEQUENCE [LARGE SCALE GENOMIC DNA]</scope>
    <source>
        <strain evidence="8">BMOC 18-1129-001#AD2665</strain>
        <tissue evidence="8">Entire mites</tissue>
    </source>
</reference>
<name>A0ABQ7S9S9_9ACAR</name>
<accession>A0ABQ7S9S9</accession>
<protein>
    <recommendedName>
        <fullName evidence="5">Transgelin</fullName>
    </recommendedName>
</protein>
<sequence>MSEDIIVTDDGLNGQQFRCQKCPSILLRTHKAKLINESDQEWWLVTDIYDFENMGFSKTVESKKFLCCADCNHGPIGWHDLETKKNYLAVTTGLQFLNAEKHLGERNKYVESEIALWIEAVLQDPIPPKDFDDLLRDGVLLCRVMNALQPGSVAKIQKPWTKDNCKANIQAFLDAARSYGVPDDKLFTVDDLFEKTGIPNVTRTMVFLGRAIYDHPEWQGPYLGPKPTGQIKDWPDEKLRASEGIVPLQAGTNKFATQKGLRIGTARDIMFANTCVEDKPGLGEWHEPEENAAGGEEVEA</sequence>
<dbReference type="PROSITE" id="PS01052">
    <property type="entry name" value="CALPONIN_1"/>
    <property type="match status" value="1"/>
</dbReference>
<evidence type="ECO:0000313" key="9">
    <source>
        <dbReference type="Proteomes" id="UP000825002"/>
    </source>
</evidence>
<dbReference type="Pfam" id="PF00307">
    <property type="entry name" value="CH"/>
    <property type="match status" value="1"/>
</dbReference>
<dbReference type="Pfam" id="PF04421">
    <property type="entry name" value="Mss4"/>
    <property type="match status" value="1"/>
</dbReference>
<keyword evidence="9" id="KW-1185">Reference proteome</keyword>
<dbReference type="Pfam" id="PF00402">
    <property type="entry name" value="Calponin"/>
    <property type="match status" value="1"/>
</dbReference>
<evidence type="ECO:0000256" key="3">
    <source>
        <dbReference type="ARBA" id="ARBA00022658"/>
    </source>
</evidence>
<dbReference type="PANTHER" id="PTHR47385">
    <property type="entry name" value="CALPONIN"/>
    <property type="match status" value="1"/>
</dbReference>
<dbReference type="InterPro" id="IPR003096">
    <property type="entry name" value="SM22_calponin"/>
</dbReference>
<gene>
    <name evidence="8" type="primary">Mp20</name>
    <name evidence="8" type="ORF">GZH46_01290</name>
</gene>
<dbReference type="PANTHER" id="PTHR47385:SF24">
    <property type="entry name" value="MUSCLE-SPECIFIC PROTEIN 20"/>
    <property type="match status" value="1"/>
</dbReference>
<dbReference type="PROSITE" id="PS51122">
    <property type="entry name" value="CALPONIN_2"/>
    <property type="match status" value="1"/>
</dbReference>
<dbReference type="InterPro" id="IPR007515">
    <property type="entry name" value="Mss4"/>
</dbReference>
<dbReference type="InterPro" id="IPR000557">
    <property type="entry name" value="Calponin_repeat"/>
</dbReference>
<dbReference type="InterPro" id="IPR011323">
    <property type="entry name" value="Mss4/transl-control_tumour"/>
</dbReference>
<dbReference type="PRINTS" id="PR00888">
    <property type="entry name" value="SM22CALPONIN"/>
</dbReference>
<keyword evidence="4" id="KW-0653">Protein transport</keyword>
<dbReference type="EMBL" id="JAIFTH010000215">
    <property type="protein sequence ID" value="KAG9510174.1"/>
    <property type="molecule type" value="Genomic_DNA"/>
</dbReference>
<proteinExistence type="inferred from homology"/>
<organism evidence="8 9">
    <name type="scientific">Fragariocoptes setiger</name>
    <dbReference type="NCBI Taxonomy" id="1670756"/>
    <lineage>
        <taxon>Eukaryota</taxon>
        <taxon>Metazoa</taxon>
        <taxon>Ecdysozoa</taxon>
        <taxon>Arthropoda</taxon>
        <taxon>Chelicerata</taxon>
        <taxon>Arachnida</taxon>
        <taxon>Acari</taxon>
        <taxon>Acariformes</taxon>
        <taxon>Trombidiformes</taxon>
        <taxon>Prostigmata</taxon>
        <taxon>Eupodina</taxon>
        <taxon>Eriophyoidea</taxon>
        <taxon>Phytoptidae</taxon>
        <taxon>Fragariocoptes</taxon>
    </lineage>
</organism>
<dbReference type="InterPro" id="IPR036872">
    <property type="entry name" value="CH_dom_sf"/>
</dbReference>
<evidence type="ECO:0000259" key="7">
    <source>
        <dbReference type="PROSITE" id="PS50021"/>
    </source>
</evidence>
<dbReference type="SUPFAM" id="SSF51316">
    <property type="entry name" value="Mss4-like"/>
    <property type="match status" value="1"/>
</dbReference>
<feature type="domain" description="Calponin-homology (CH)" evidence="7">
    <location>
        <begin position="108"/>
        <end position="212"/>
    </location>
</feature>
<dbReference type="InterPro" id="IPR011057">
    <property type="entry name" value="Mss4-like_sf"/>
</dbReference>
<evidence type="ECO:0000256" key="5">
    <source>
        <dbReference type="RuleBase" id="RU361224"/>
    </source>
</evidence>
<dbReference type="SMART" id="SM00033">
    <property type="entry name" value="CH"/>
    <property type="match status" value="1"/>
</dbReference>
<keyword evidence="2" id="KW-0813">Transport</keyword>
<dbReference type="PROSITE" id="PS51796">
    <property type="entry name" value="MSS4"/>
    <property type="match status" value="1"/>
</dbReference>
<comment type="similarity">
    <text evidence="1 5">Belongs to the calponin family.</text>
</comment>
<dbReference type="PROSITE" id="PS50021">
    <property type="entry name" value="CH"/>
    <property type="match status" value="1"/>
</dbReference>